<organism evidence="5 6">
    <name type="scientific">Spirosoma liriopis</name>
    <dbReference type="NCBI Taxonomy" id="2937440"/>
    <lineage>
        <taxon>Bacteria</taxon>
        <taxon>Pseudomonadati</taxon>
        <taxon>Bacteroidota</taxon>
        <taxon>Cytophagia</taxon>
        <taxon>Cytophagales</taxon>
        <taxon>Cytophagaceae</taxon>
        <taxon>Spirosoma</taxon>
    </lineage>
</organism>
<feature type="domain" description="Beta-ketoacyl-[acyl-carrier-protein] synthase III C-terminal" evidence="3">
    <location>
        <begin position="256"/>
        <end position="356"/>
    </location>
</feature>
<dbReference type="PANTHER" id="PTHR34069:SF2">
    <property type="entry name" value="BETA-KETOACYL-[ACYL-CARRIER-PROTEIN] SYNTHASE III"/>
    <property type="match status" value="1"/>
</dbReference>
<dbReference type="Gene3D" id="3.40.47.10">
    <property type="match status" value="2"/>
</dbReference>
<evidence type="ECO:0000313" key="6">
    <source>
        <dbReference type="Proteomes" id="UP001202180"/>
    </source>
</evidence>
<gene>
    <name evidence="5" type="ORF">M0L20_26785</name>
</gene>
<dbReference type="EMBL" id="JALPRF010000009">
    <property type="protein sequence ID" value="MCK8495500.1"/>
    <property type="molecule type" value="Genomic_DNA"/>
</dbReference>
<accession>A0ABT0HVF6</accession>
<comment type="caution">
    <text evidence="5">The sequence shown here is derived from an EMBL/GenBank/DDBJ whole genome shotgun (WGS) entry which is preliminary data.</text>
</comment>
<reference evidence="5 6" key="1">
    <citation type="submission" date="2022-04" db="EMBL/GenBank/DDBJ databases">
        <title>Spirosoma sp. strain RP8 genome sequencing and assembly.</title>
        <authorList>
            <person name="Jung Y."/>
        </authorList>
    </citation>
    <scope>NUCLEOTIDE SEQUENCE [LARGE SCALE GENOMIC DNA]</scope>
    <source>
        <strain evidence="5 6">RP8</strain>
    </source>
</reference>
<dbReference type="InterPro" id="IPR016039">
    <property type="entry name" value="Thiolase-like"/>
</dbReference>
<dbReference type="PANTHER" id="PTHR34069">
    <property type="entry name" value="3-OXOACYL-[ACYL-CARRIER-PROTEIN] SYNTHASE 3"/>
    <property type="match status" value="1"/>
</dbReference>
<keyword evidence="2" id="KW-0012">Acyltransferase</keyword>
<evidence type="ECO:0000256" key="2">
    <source>
        <dbReference type="ARBA" id="ARBA00023315"/>
    </source>
</evidence>
<evidence type="ECO:0000313" key="5">
    <source>
        <dbReference type="EMBL" id="MCK8495500.1"/>
    </source>
</evidence>
<dbReference type="Proteomes" id="UP001202180">
    <property type="component" value="Unassembled WGS sequence"/>
</dbReference>
<keyword evidence="6" id="KW-1185">Reference proteome</keyword>
<dbReference type="Pfam" id="PF08545">
    <property type="entry name" value="ACP_syn_III"/>
    <property type="match status" value="1"/>
</dbReference>
<evidence type="ECO:0000259" key="4">
    <source>
        <dbReference type="Pfam" id="PF08545"/>
    </source>
</evidence>
<dbReference type="RefSeq" id="WP_232563680.1">
    <property type="nucleotide sequence ID" value="NZ_JALPRF010000009.1"/>
</dbReference>
<dbReference type="Pfam" id="PF08541">
    <property type="entry name" value="ACP_syn_III_C"/>
    <property type="match status" value="1"/>
</dbReference>
<proteinExistence type="predicted"/>
<dbReference type="SUPFAM" id="SSF53901">
    <property type="entry name" value="Thiolase-like"/>
    <property type="match status" value="1"/>
</dbReference>
<protein>
    <submittedName>
        <fullName evidence="5">Ketoacyl-ACP synthase III</fullName>
    </submittedName>
</protein>
<dbReference type="InterPro" id="IPR013751">
    <property type="entry name" value="ACP_syn_III_N"/>
</dbReference>
<name>A0ABT0HVF6_9BACT</name>
<evidence type="ECO:0000256" key="1">
    <source>
        <dbReference type="ARBA" id="ARBA00022679"/>
    </source>
</evidence>
<feature type="domain" description="Beta-ketoacyl-[acyl-carrier-protein] synthase III N-terminal" evidence="4">
    <location>
        <begin position="130"/>
        <end position="206"/>
    </location>
</feature>
<keyword evidence="1" id="KW-0808">Transferase</keyword>
<evidence type="ECO:0000259" key="3">
    <source>
        <dbReference type="Pfam" id="PF08541"/>
    </source>
</evidence>
<dbReference type="InterPro" id="IPR013747">
    <property type="entry name" value="ACP_syn_III_C"/>
</dbReference>
<sequence length="356" mass="38528">MIRSVITATGSHIPDTIIPNEAFLSTQFFTPESVAIPKEQVALLTQFKAITGIQQRRYAHADQLASDLGLLVASQALTSAGVDPETLDYLIVAHNFGDVAQGSNRVDLVPSLASRIKARLAIKTPNCVAYDLAFGCPGWLEGLIQANYYIRSGDARRCLVIGTETLSRVIDPADRDSLLFSDGSGAVILEAQSNGSIGLLAHHTQTHAHQHVDFLKMGKSYGPVGADSADLFLKMNGRKVYEFALQHVPLVIKQALDKAGMTLGDVKQVLMHQANEKMNIAILERLFQLYGQAEPRLSLMPMTISWLGNSSVATLPTLLDLLQRGQLVNHRLAAGDTIVLASVGAGMNINAVVYQY</sequence>
<dbReference type="CDD" id="cd00830">
    <property type="entry name" value="KAS_III"/>
    <property type="match status" value="1"/>
</dbReference>